<accession>A0A8X8YMX0</accession>
<organism evidence="1">
    <name type="scientific">Salvia splendens</name>
    <name type="common">Scarlet sage</name>
    <dbReference type="NCBI Taxonomy" id="180675"/>
    <lineage>
        <taxon>Eukaryota</taxon>
        <taxon>Viridiplantae</taxon>
        <taxon>Streptophyta</taxon>
        <taxon>Embryophyta</taxon>
        <taxon>Tracheophyta</taxon>
        <taxon>Spermatophyta</taxon>
        <taxon>Magnoliopsida</taxon>
        <taxon>eudicotyledons</taxon>
        <taxon>Gunneridae</taxon>
        <taxon>Pentapetalae</taxon>
        <taxon>asterids</taxon>
        <taxon>lamiids</taxon>
        <taxon>Lamiales</taxon>
        <taxon>Lamiaceae</taxon>
        <taxon>Nepetoideae</taxon>
        <taxon>Mentheae</taxon>
        <taxon>Salviinae</taxon>
        <taxon>Salvia</taxon>
        <taxon>Salvia subgen. Calosphace</taxon>
        <taxon>core Calosphace</taxon>
    </lineage>
</organism>
<keyword evidence="2" id="KW-1185">Reference proteome</keyword>
<dbReference type="Proteomes" id="UP000298416">
    <property type="component" value="Unassembled WGS sequence"/>
</dbReference>
<comment type="caution">
    <text evidence="1">The sequence shown here is derived from an EMBL/GenBank/DDBJ whole genome shotgun (WGS) entry which is preliminary data.</text>
</comment>
<sequence length="121" mass="12828">MARILISSPSFFGTRLPSLSRHGILPSTRRITTGVNFSLHQLPPTDHVSAVVQRAESLLFTLADAAVALDGGAGSSDSATSATTQKSGGWFGFISDAMEVVLKVGKRSYNFSETSRIVNIS</sequence>
<gene>
    <name evidence="1" type="ORF">SASPL_105076</name>
</gene>
<protein>
    <submittedName>
        <fullName evidence="1">Uncharacterized protein</fullName>
    </submittedName>
</protein>
<reference evidence="1" key="1">
    <citation type="submission" date="2018-01" db="EMBL/GenBank/DDBJ databases">
        <authorList>
            <person name="Mao J.F."/>
        </authorList>
    </citation>
    <scope>NUCLEOTIDE SEQUENCE</scope>
    <source>
        <strain evidence="1">Huo1</strain>
        <tissue evidence="1">Leaf</tissue>
    </source>
</reference>
<proteinExistence type="predicted"/>
<dbReference type="EMBL" id="PNBA02000002">
    <property type="protein sequence ID" value="KAG6433462.1"/>
    <property type="molecule type" value="Genomic_DNA"/>
</dbReference>
<name>A0A8X8YMX0_SALSN</name>
<dbReference type="AlphaFoldDB" id="A0A8X8YMX0"/>
<evidence type="ECO:0000313" key="2">
    <source>
        <dbReference type="Proteomes" id="UP000298416"/>
    </source>
</evidence>
<evidence type="ECO:0000313" key="1">
    <source>
        <dbReference type="EMBL" id="KAG6433462.1"/>
    </source>
</evidence>
<reference evidence="1" key="2">
    <citation type="submission" date="2020-08" db="EMBL/GenBank/DDBJ databases">
        <title>Plant Genome Project.</title>
        <authorList>
            <person name="Zhang R.-G."/>
        </authorList>
    </citation>
    <scope>NUCLEOTIDE SEQUENCE</scope>
    <source>
        <strain evidence="1">Huo1</strain>
        <tissue evidence="1">Leaf</tissue>
    </source>
</reference>